<keyword evidence="3 10" id="KW-0813">Transport</keyword>
<evidence type="ECO:0000256" key="10">
    <source>
        <dbReference type="RuleBase" id="RU368065"/>
    </source>
</evidence>
<dbReference type="InterPro" id="IPR007290">
    <property type="entry name" value="Arv1"/>
</dbReference>
<dbReference type="PANTHER" id="PTHR14467">
    <property type="entry name" value="ARV1"/>
    <property type="match status" value="1"/>
</dbReference>
<evidence type="ECO:0000313" key="11">
    <source>
        <dbReference type="EMBL" id="CDW43359.1"/>
    </source>
</evidence>
<evidence type="ECO:0000256" key="4">
    <source>
        <dbReference type="ARBA" id="ARBA00022692"/>
    </source>
</evidence>
<evidence type="ECO:0000256" key="8">
    <source>
        <dbReference type="ARBA" id="ARBA00023098"/>
    </source>
</evidence>
<reference evidence="11" key="1">
    <citation type="submission" date="2014-05" db="EMBL/GenBank/DDBJ databases">
        <authorList>
            <person name="Chronopoulou M."/>
        </authorList>
    </citation>
    <scope>NUCLEOTIDE SEQUENCE</scope>
    <source>
        <tissue evidence="11">Whole organism</tissue>
    </source>
</reference>
<comment type="subcellular location">
    <subcellularLocation>
        <location evidence="1 10">Endoplasmic reticulum membrane</location>
        <topology evidence="1 10">Multi-pass membrane protein</topology>
    </subcellularLocation>
</comment>
<keyword evidence="9 10" id="KW-0472">Membrane</keyword>
<dbReference type="GO" id="GO:0016125">
    <property type="term" value="P:sterol metabolic process"/>
    <property type="evidence" value="ECO:0007669"/>
    <property type="project" value="UniProtKB-UniRule"/>
</dbReference>
<evidence type="ECO:0000256" key="6">
    <source>
        <dbReference type="ARBA" id="ARBA00022989"/>
    </source>
</evidence>
<dbReference type="GO" id="GO:0005789">
    <property type="term" value="C:endoplasmic reticulum membrane"/>
    <property type="evidence" value="ECO:0007669"/>
    <property type="project" value="UniProtKB-SubCell"/>
</dbReference>
<evidence type="ECO:0000256" key="5">
    <source>
        <dbReference type="ARBA" id="ARBA00022824"/>
    </source>
</evidence>
<dbReference type="GO" id="GO:0032541">
    <property type="term" value="C:cortical endoplasmic reticulum"/>
    <property type="evidence" value="ECO:0007669"/>
    <property type="project" value="TreeGrafter"/>
</dbReference>
<dbReference type="GO" id="GO:0032366">
    <property type="term" value="P:intracellular sterol transport"/>
    <property type="evidence" value="ECO:0007669"/>
    <property type="project" value="UniProtKB-UniRule"/>
</dbReference>
<feature type="transmembrane region" description="Helical" evidence="10">
    <location>
        <begin position="155"/>
        <end position="176"/>
    </location>
</feature>
<comment type="similarity">
    <text evidence="2 10">Belongs to the ARV1 family.</text>
</comment>
<dbReference type="PANTHER" id="PTHR14467:SF0">
    <property type="entry name" value="PROTEIN ARV1"/>
    <property type="match status" value="1"/>
</dbReference>
<dbReference type="OMA" id="SRCIVVC"/>
<feature type="transmembrane region" description="Helical" evidence="10">
    <location>
        <begin position="84"/>
        <end position="105"/>
    </location>
</feature>
<comment type="function">
    <text evidence="10">Mediator of sterol homeostasis involved in sterol uptake, trafficking and distribution into membranes.</text>
</comment>
<sequence>MFTSALVCVHCGALLKDKHTNLPTMHLFDASLKEKSNIIKLVDCGYCFKPGDEYAEYDGTLILLDIILQYPKAYRHIIFNDPSYRIIISKLAALTLICDGYISWFQLPSEGEFFEQEYDFYISCCKASMALLTYFGIAFISLLPRLNLKKDLVHYFYGLLMAYSFRFGNLFALLWSFKKNEKLSPLSPEEFMWLFIQLLYFASSYRVAQVVTNRKSSGIIMVFACVGFFIVLNFDTLLFLNNYLPNKYDV</sequence>
<keyword evidence="8 10" id="KW-0443">Lipid metabolism</keyword>
<keyword evidence="6 10" id="KW-1133">Transmembrane helix</keyword>
<name>A0A0K2UYN1_LEPSM</name>
<evidence type="ECO:0000256" key="7">
    <source>
        <dbReference type="ARBA" id="ARBA00023055"/>
    </source>
</evidence>
<feature type="transmembrane region" description="Helical" evidence="10">
    <location>
        <begin position="120"/>
        <end position="143"/>
    </location>
</feature>
<keyword evidence="4 10" id="KW-0812">Transmembrane</keyword>
<proteinExistence type="inferred from homology"/>
<dbReference type="AlphaFoldDB" id="A0A0K2UYN1"/>
<evidence type="ECO:0000256" key="1">
    <source>
        <dbReference type="ARBA" id="ARBA00004477"/>
    </source>
</evidence>
<feature type="transmembrane region" description="Helical" evidence="10">
    <location>
        <begin position="220"/>
        <end position="240"/>
    </location>
</feature>
<evidence type="ECO:0000256" key="2">
    <source>
        <dbReference type="ARBA" id="ARBA00009187"/>
    </source>
</evidence>
<keyword evidence="7 10" id="KW-0445">Lipid transport</keyword>
<dbReference type="Pfam" id="PF04161">
    <property type="entry name" value="Arv1"/>
    <property type="match status" value="1"/>
</dbReference>
<evidence type="ECO:0000256" key="9">
    <source>
        <dbReference type="ARBA" id="ARBA00023136"/>
    </source>
</evidence>
<dbReference type="GO" id="GO:0006665">
    <property type="term" value="P:sphingolipid metabolic process"/>
    <property type="evidence" value="ECO:0007669"/>
    <property type="project" value="TreeGrafter"/>
</dbReference>
<dbReference type="GO" id="GO:0005794">
    <property type="term" value="C:Golgi apparatus"/>
    <property type="evidence" value="ECO:0007669"/>
    <property type="project" value="TreeGrafter"/>
</dbReference>
<organism evidence="11">
    <name type="scientific">Lepeophtheirus salmonis</name>
    <name type="common">Salmon louse</name>
    <name type="synonym">Caligus salmonis</name>
    <dbReference type="NCBI Taxonomy" id="72036"/>
    <lineage>
        <taxon>Eukaryota</taxon>
        <taxon>Metazoa</taxon>
        <taxon>Ecdysozoa</taxon>
        <taxon>Arthropoda</taxon>
        <taxon>Crustacea</taxon>
        <taxon>Multicrustacea</taxon>
        <taxon>Hexanauplia</taxon>
        <taxon>Copepoda</taxon>
        <taxon>Siphonostomatoida</taxon>
        <taxon>Caligidae</taxon>
        <taxon>Lepeophtheirus</taxon>
    </lineage>
</organism>
<feature type="transmembrane region" description="Helical" evidence="10">
    <location>
        <begin position="191"/>
        <end position="208"/>
    </location>
</feature>
<accession>A0A0K2UYN1</accession>
<evidence type="ECO:0000256" key="3">
    <source>
        <dbReference type="ARBA" id="ARBA00022448"/>
    </source>
</evidence>
<protein>
    <recommendedName>
        <fullName evidence="10">Protein ARV</fullName>
    </recommendedName>
</protein>
<dbReference type="EMBL" id="HACA01025998">
    <property type="protein sequence ID" value="CDW43359.1"/>
    <property type="molecule type" value="Transcribed_RNA"/>
</dbReference>
<dbReference type="GO" id="GO:0097036">
    <property type="term" value="P:regulation of plasma membrane sterol distribution"/>
    <property type="evidence" value="ECO:0007669"/>
    <property type="project" value="UniProtKB-UniRule"/>
</dbReference>
<gene>
    <name evidence="11" type="primary">arv1</name>
</gene>
<dbReference type="OrthoDB" id="2192830at2759"/>
<keyword evidence="5 10" id="KW-0256">Endoplasmic reticulum</keyword>